<feature type="transmembrane region" description="Helical" evidence="6">
    <location>
        <begin position="106"/>
        <end position="125"/>
    </location>
</feature>
<feature type="transmembrane region" description="Helical" evidence="6">
    <location>
        <begin position="216"/>
        <end position="235"/>
    </location>
</feature>
<dbReference type="EMBL" id="FMYP01000047">
    <property type="protein sequence ID" value="SDC72956.1"/>
    <property type="molecule type" value="Genomic_DNA"/>
</dbReference>
<evidence type="ECO:0000256" key="6">
    <source>
        <dbReference type="SAM" id="Phobius"/>
    </source>
</evidence>
<dbReference type="AlphaFoldDB" id="A0A1G6P0D5"/>
<name>A0A1G6P0D5_9BACT</name>
<evidence type="ECO:0000256" key="1">
    <source>
        <dbReference type="ARBA" id="ARBA00004141"/>
    </source>
</evidence>
<evidence type="ECO:0000256" key="3">
    <source>
        <dbReference type="ARBA" id="ARBA00022692"/>
    </source>
</evidence>
<sequence>MIIYLVIFGVAIALLFDFLNGMNDAANSIATIVSTKVLSPLGAVAWAASFNFIAYFIFGVSVAATIGKGIVDPKLINVYFIIAALIGAIIWVYACTRFGMPISVSHSLIGGLIGPGLLAGGIAAISGGKILLVLLFIVLSPVIGLLLGYLVMIIVMHLFKRTTPLKVDGYFRVLQLASSAVFSLGHGSNDAQKTMGIIWALLIGAQMIPADADLPHWVVISCYSAIALGTLTGGWKVIKTLGVGLTDLKPVGGFCAETAGAITVIGSSLAGIPVSTTHTITGSIMGVGLTRRLSAVRWGVAGNIVTAWVLTIPVTMLISMLIYAVLRWFFM</sequence>
<evidence type="ECO:0000313" key="7">
    <source>
        <dbReference type="EMBL" id="SDC72956.1"/>
    </source>
</evidence>
<keyword evidence="2" id="KW-0813">Transport</keyword>
<dbReference type="PANTHER" id="PTHR11101:SF80">
    <property type="entry name" value="PHOSPHATE TRANSPORTER"/>
    <property type="match status" value="1"/>
</dbReference>
<reference evidence="7 8" key="1">
    <citation type="submission" date="2016-09" db="EMBL/GenBank/DDBJ databases">
        <authorList>
            <person name="Capua I."/>
            <person name="De Benedictis P."/>
            <person name="Joannis T."/>
            <person name="Lombin L.H."/>
            <person name="Cattoli G."/>
        </authorList>
    </citation>
    <scope>NUCLEOTIDE SEQUENCE [LARGE SCALE GENOMIC DNA]</scope>
    <source>
        <strain evidence="7 8">A7P-90m</strain>
    </source>
</reference>
<feature type="transmembrane region" description="Helical" evidence="6">
    <location>
        <begin position="44"/>
        <end position="64"/>
    </location>
</feature>
<feature type="transmembrane region" description="Helical" evidence="6">
    <location>
        <begin position="132"/>
        <end position="158"/>
    </location>
</feature>
<dbReference type="GO" id="GO:0016020">
    <property type="term" value="C:membrane"/>
    <property type="evidence" value="ECO:0007669"/>
    <property type="project" value="UniProtKB-SubCell"/>
</dbReference>
<dbReference type="Pfam" id="PF01384">
    <property type="entry name" value="PHO4"/>
    <property type="match status" value="1"/>
</dbReference>
<dbReference type="InterPro" id="IPR001204">
    <property type="entry name" value="Phos_transporter"/>
</dbReference>
<evidence type="ECO:0000256" key="2">
    <source>
        <dbReference type="ARBA" id="ARBA00022448"/>
    </source>
</evidence>
<dbReference type="RefSeq" id="WP_092439327.1">
    <property type="nucleotide sequence ID" value="NZ_FMYP01000047.1"/>
</dbReference>
<keyword evidence="5 6" id="KW-0472">Membrane</keyword>
<comment type="subcellular location">
    <subcellularLocation>
        <location evidence="1">Membrane</location>
        <topology evidence="1">Multi-pass membrane protein</topology>
    </subcellularLocation>
</comment>
<organism evidence="7 8">
    <name type="scientific">Williamwhitmania taraxaci</name>
    <dbReference type="NCBI Taxonomy" id="1640674"/>
    <lineage>
        <taxon>Bacteria</taxon>
        <taxon>Pseudomonadati</taxon>
        <taxon>Bacteroidota</taxon>
        <taxon>Bacteroidia</taxon>
        <taxon>Bacteroidales</taxon>
        <taxon>Williamwhitmaniaceae</taxon>
        <taxon>Williamwhitmania</taxon>
    </lineage>
</organism>
<evidence type="ECO:0000313" key="8">
    <source>
        <dbReference type="Proteomes" id="UP000199452"/>
    </source>
</evidence>
<dbReference type="GO" id="GO:0005315">
    <property type="term" value="F:phosphate transmembrane transporter activity"/>
    <property type="evidence" value="ECO:0007669"/>
    <property type="project" value="InterPro"/>
</dbReference>
<keyword evidence="8" id="KW-1185">Reference proteome</keyword>
<dbReference type="GO" id="GO:0035435">
    <property type="term" value="P:phosphate ion transmembrane transport"/>
    <property type="evidence" value="ECO:0007669"/>
    <property type="project" value="TreeGrafter"/>
</dbReference>
<feature type="transmembrane region" description="Helical" evidence="6">
    <location>
        <begin position="300"/>
        <end position="326"/>
    </location>
</feature>
<proteinExistence type="predicted"/>
<dbReference type="Proteomes" id="UP000199452">
    <property type="component" value="Unassembled WGS sequence"/>
</dbReference>
<feature type="transmembrane region" description="Helical" evidence="6">
    <location>
        <begin position="76"/>
        <end position="94"/>
    </location>
</feature>
<accession>A0A1G6P0D5</accession>
<keyword evidence="3 6" id="KW-0812">Transmembrane</keyword>
<dbReference type="PANTHER" id="PTHR11101">
    <property type="entry name" value="PHOSPHATE TRANSPORTER"/>
    <property type="match status" value="1"/>
</dbReference>
<dbReference type="OrthoDB" id="9779554at2"/>
<evidence type="ECO:0000256" key="5">
    <source>
        <dbReference type="ARBA" id="ARBA00023136"/>
    </source>
</evidence>
<evidence type="ECO:0000256" key="4">
    <source>
        <dbReference type="ARBA" id="ARBA00022989"/>
    </source>
</evidence>
<protein>
    <submittedName>
        <fullName evidence="7">Inorganic phosphate transporter, PiT family</fullName>
    </submittedName>
</protein>
<keyword evidence="4 6" id="KW-1133">Transmembrane helix</keyword>
<gene>
    <name evidence="7" type="ORF">SAMN05216323_10474</name>
</gene>